<name>A0A096AGT8_9BACT</name>
<evidence type="ECO:0000313" key="3">
    <source>
        <dbReference type="Proteomes" id="UP000029578"/>
    </source>
</evidence>
<reference evidence="2 3" key="1">
    <citation type="submission" date="2014-07" db="EMBL/GenBank/DDBJ databases">
        <authorList>
            <person name="McCorrison J."/>
            <person name="Sanka R."/>
            <person name="Torralba M."/>
            <person name="Gillis M."/>
            <person name="Haft D.H."/>
            <person name="Methe B."/>
            <person name="Sutton G."/>
            <person name="Nelson K.E."/>
        </authorList>
    </citation>
    <scope>NUCLEOTIDE SEQUENCE [LARGE SCALE GENOMIC DNA]</scope>
    <source>
        <strain evidence="2 3">DNF00666</strain>
    </source>
</reference>
<evidence type="ECO:0000313" key="2">
    <source>
        <dbReference type="EMBL" id="KGF46323.1"/>
    </source>
</evidence>
<feature type="transmembrane region" description="Helical" evidence="1">
    <location>
        <begin position="151"/>
        <end position="175"/>
    </location>
</feature>
<dbReference type="RefSeq" id="WP_156098964.1">
    <property type="nucleotide sequence ID" value="NZ_JRNS01000410.1"/>
</dbReference>
<dbReference type="Proteomes" id="UP000029578">
    <property type="component" value="Unassembled WGS sequence"/>
</dbReference>
<dbReference type="EMBL" id="JRNS01000410">
    <property type="protein sequence ID" value="KGF46323.1"/>
    <property type="molecule type" value="Genomic_DNA"/>
</dbReference>
<feature type="transmembrane region" description="Helical" evidence="1">
    <location>
        <begin position="6"/>
        <end position="27"/>
    </location>
</feature>
<keyword evidence="1" id="KW-1133">Transmembrane helix</keyword>
<proteinExistence type="predicted"/>
<protein>
    <submittedName>
        <fullName evidence="2">Uncharacterized protein</fullName>
    </submittedName>
</protein>
<gene>
    <name evidence="2" type="ORF">HMPREF0661_08220</name>
</gene>
<keyword evidence="1" id="KW-0812">Transmembrane</keyword>
<comment type="caution">
    <text evidence="2">The sequence shown here is derived from an EMBL/GenBank/DDBJ whole genome shotgun (WGS) entry which is preliminary data.</text>
</comment>
<accession>A0A096AGT8</accession>
<sequence>MDDKEIKYYVYSMLILIGLLALTALCLTSCSHRVYVPVQSIRTDTVYMARKDSVHIKDSLITRQVINIRDSIAIHDSVVIIKDEQGNIKERLIVRYRDRWHATQDYLTLLRLIDRYKASNDSLRATKMEYIEVPKVVERELSRWQKIKMDVGGWAIGAMSTFILAAVGYIVVWLLKKYRKI</sequence>
<keyword evidence="1" id="KW-0472">Membrane</keyword>
<evidence type="ECO:0000256" key="1">
    <source>
        <dbReference type="SAM" id="Phobius"/>
    </source>
</evidence>
<organism evidence="2 3">
    <name type="scientific">Prevotella melaninogenica DNF00666</name>
    <dbReference type="NCBI Taxonomy" id="1401073"/>
    <lineage>
        <taxon>Bacteria</taxon>
        <taxon>Pseudomonadati</taxon>
        <taxon>Bacteroidota</taxon>
        <taxon>Bacteroidia</taxon>
        <taxon>Bacteroidales</taxon>
        <taxon>Prevotellaceae</taxon>
        <taxon>Prevotella</taxon>
    </lineage>
</organism>
<dbReference type="AlphaFoldDB" id="A0A096AGT8"/>